<dbReference type="STRING" id="1271860.SAMN05216174_101272"/>
<accession>A0A1G6J7M4</accession>
<dbReference type="InterPro" id="IPR029787">
    <property type="entry name" value="Nucleotide_cyclase"/>
</dbReference>
<gene>
    <name evidence="3" type="ORF">SAMN05216174_101272</name>
</gene>
<dbReference type="Pfam" id="PF00563">
    <property type="entry name" value="EAL"/>
    <property type="match status" value="1"/>
</dbReference>
<dbReference type="EMBL" id="FMZZ01000001">
    <property type="protein sequence ID" value="SDC14629.1"/>
    <property type="molecule type" value="Genomic_DNA"/>
</dbReference>
<dbReference type="InterPro" id="IPR046342">
    <property type="entry name" value="CBS_dom_sf"/>
</dbReference>
<sequence>MVTTASIIANTMHDIGVTVVPDVDFAFQPLLSTRTGEPVAVEALARPKSGGIYDLLRAAGKAGKLIETDISLACRAVLAAGEGDLPLHLNLVAATATTPDDLMRFLRPTLAQTGRQPRDLVLEITPPFSRVHRAELVNGLARLRHEGYRLAFDSVGDGDLPLSLLVDVRPDLVKIDAHLINGLPDDTASLAVVESLAQYCTRTGTRLAAVGVEAEDQLLCLNRLGVRLAQGNLLCGASEGNGISLPLPRPVAEIIELSTHTGGVPSQVPLVADFLRPATTMPEYATAEEVRDTLAEQPSVNGVVLVDSEGRPVYSVERSRFLIAVTGPYGHALNAKKPAARHADSPRVIHADATGLQLLEMVSDADWERSGEDVIVVDADEVCIGVVRLTEVVRGVAEAKIEQAAALNPLTRLPGSESVDREIDRRIERLEMFVVAWLDVDSFKAVNDTVGFAAGDDLIRSIGRALTDAARELPGTRVAHVGGDDFLIVADLDEIAALASRLVDRPWMTEGMPVSVSLASLVCGVRSVSSYREASRLLAPLKKQAKAVHGSSWVLGRPGTDRVEILRGRPGPAPAPPRHALHVAG</sequence>
<reference evidence="4" key="1">
    <citation type="submission" date="2016-10" db="EMBL/GenBank/DDBJ databases">
        <authorList>
            <person name="Varghese N."/>
            <person name="Submissions S."/>
        </authorList>
    </citation>
    <scope>NUCLEOTIDE SEQUENCE [LARGE SCALE GENOMIC DNA]</scope>
    <source>
        <strain evidence="4">IBRC-M 10403</strain>
    </source>
</reference>
<dbReference type="SMART" id="SM00267">
    <property type="entry name" value="GGDEF"/>
    <property type="match status" value="1"/>
</dbReference>
<dbReference type="CDD" id="cd01948">
    <property type="entry name" value="EAL"/>
    <property type="match status" value="1"/>
</dbReference>
<feature type="domain" description="EAL" evidence="1">
    <location>
        <begin position="1"/>
        <end position="251"/>
    </location>
</feature>
<dbReference type="PANTHER" id="PTHR33121:SF70">
    <property type="entry name" value="SIGNALING PROTEIN YKOW"/>
    <property type="match status" value="1"/>
</dbReference>
<dbReference type="PANTHER" id="PTHR33121">
    <property type="entry name" value="CYCLIC DI-GMP PHOSPHODIESTERASE PDEF"/>
    <property type="match status" value="1"/>
</dbReference>
<dbReference type="InterPro" id="IPR001633">
    <property type="entry name" value="EAL_dom"/>
</dbReference>
<dbReference type="InterPro" id="IPR035919">
    <property type="entry name" value="EAL_sf"/>
</dbReference>
<dbReference type="InterPro" id="IPR043128">
    <property type="entry name" value="Rev_trsase/Diguanyl_cyclase"/>
</dbReference>
<dbReference type="Proteomes" id="UP000199501">
    <property type="component" value="Unassembled WGS sequence"/>
</dbReference>
<evidence type="ECO:0000313" key="3">
    <source>
        <dbReference type="EMBL" id="SDC14629.1"/>
    </source>
</evidence>
<dbReference type="SUPFAM" id="SSF141868">
    <property type="entry name" value="EAL domain-like"/>
    <property type="match status" value="1"/>
</dbReference>
<dbReference type="GO" id="GO:0071111">
    <property type="term" value="F:cyclic-guanylate-specific phosphodiesterase activity"/>
    <property type="evidence" value="ECO:0007669"/>
    <property type="project" value="InterPro"/>
</dbReference>
<dbReference type="Pfam" id="PF00990">
    <property type="entry name" value="GGDEF"/>
    <property type="match status" value="1"/>
</dbReference>
<dbReference type="InterPro" id="IPR050706">
    <property type="entry name" value="Cyclic-di-GMP_PDE-like"/>
</dbReference>
<dbReference type="NCBIfam" id="TIGR00254">
    <property type="entry name" value="GGDEF"/>
    <property type="match status" value="1"/>
</dbReference>
<organism evidence="3 4">
    <name type="scientific">Actinokineospora iranica</name>
    <dbReference type="NCBI Taxonomy" id="1271860"/>
    <lineage>
        <taxon>Bacteria</taxon>
        <taxon>Bacillati</taxon>
        <taxon>Actinomycetota</taxon>
        <taxon>Actinomycetes</taxon>
        <taxon>Pseudonocardiales</taxon>
        <taxon>Pseudonocardiaceae</taxon>
        <taxon>Actinokineospora</taxon>
    </lineage>
</organism>
<evidence type="ECO:0000313" key="4">
    <source>
        <dbReference type="Proteomes" id="UP000199501"/>
    </source>
</evidence>
<evidence type="ECO:0000259" key="1">
    <source>
        <dbReference type="PROSITE" id="PS50883"/>
    </source>
</evidence>
<dbReference type="SMART" id="SM00052">
    <property type="entry name" value="EAL"/>
    <property type="match status" value="1"/>
</dbReference>
<feature type="domain" description="GGDEF" evidence="2">
    <location>
        <begin position="431"/>
        <end position="558"/>
    </location>
</feature>
<dbReference type="CDD" id="cd01949">
    <property type="entry name" value="GGDEF"/>
    <property type="match status" value="1"/>
</dbReference>
<dbReference type="SUPFAM" id="SSF55073">
    <property type="entry name" value="Nucleotide cyclase"/>
    <property type="match status" value="1"/>
</dbReference>
<dbReference type="SUPFAM" id="SSF54631">
    <property type="entry name" value="CBS-domain pair"/>
    <property type="match status" value="1"/>
</dbReference>
<dbReference type="PROSITE" id="PS50883">
    <property type="entry name" value="EAL"/>
    <property type="match status" value="1"/>
</dbReference>
<name>A0A1G6J7M4_9PSEU</name>
<dbReference type="InterPro" id="IPR000160">
    <property type="entry name" value="GGDEF_dom"/>
</dbReference>
<dbReference type="PROSITE" id="PS50887">
    <property type="entry name" value="GGDEF"/>
    <property type="match status" value="1"/>
</dbReference>
<keyword evidence="4" id="KW-1185">Reference proteome</keyword>
<dbReference type="Gene3D" id="3.20.20.450">
    <property type="entry name" value="EAL domain"/>
    <property type="match status" value="1"/>
</dbReference>
<proteinExistence type="predicted"/>
<protein>
    <submittedName>
        <fullName evidence="3">Diguanylate cyclase (GGDEF) domain-containing protein</fullName>
    </submittedName>
</protein>
<dbReference type="AlphaFoldDB" id="A0A1G6J7M4"/>
<evidence type="ECO:0000259" key="2">
    <source>
        <dbReference type="PROSITE" id="PS50887"/>
    </source>
</evidence>
<dbReference type="Gene3D" id="3.30.70.270">
    <property type="match status" value="1"/>
</dbReference>